<dbReference type="EMBL" id="CAXDID020000054">
    <property type="protein sequence ID" value="CAL6006590.1"/>
    <property type="molecule type" value="Genomic_DNA"/>
</dbReference>
<name>A0AA86V453_9EUKA</name>
<comment type="caution">
    <text evidence="1">The sequence shown here is derived from an EMBL/GenBank/DDBJ whole genome shotgun (WGS) entry which is preliminary data.</text>
</comment>
<gene>
    <name evidence="2" type="ORF">HINF_LOCUS20230</name>
    <name evidence="1" type="ORF">HINF_LOCUS63436</name>
</gene>
<keyword evidence="3" id="KW-1185">Reference proteome</keyword>
<dbReference type="EMBL" id="CATOUU010001170">
    <property type="protein sequence ID" value="CAI9975791.1"/>
    <property type="molecule type" value="Genomic_DNA"/>
</dbReference>
<evidence type="ECO:0000313" key="3">
    <source>
        <dbReference type="Proteomes" id="UP001642409"/>
    </source>
</evidence>
<dbReference type="Proteomes" id="UP001642409">
    <property type="component" value="Unassembled WGS sequence"/>
</dbReference>
<proteinExistence type="predicted"/>
<sequence length="112" mass="13196">MDNIQDVTAQCPQDLALVKKYINQVQSAILKIQQDENITDLKFVDYLELNELKCKKCHYLNFQSVPKKQANSFLPSRILKIQLDQNKWYSQQHQVQMFAEYLIFQSQVICAI</sequence>
<reference evidence="1" key="1">
    <citation type="submission" date="2023-06" db="EMBL/GenBank/DDBJ databases">
        <authorList>
            <person name="Kurt Z."/>
        </authorList>
    </citation>
    <scope>NUCLEOTIDE SEQUENCE</scope>
</reference>
<organism evidence="1">
    <name type="scientific">Hexamita inflata</name>
    <dbReference type="NCBI Taxonomy" id="28002"/>
    <lineage>
        <taxon>Eukaryota</taxon>
        <taxon>Metamonada</taxon>
        <taxon>Diplomonadida</taxon>
        <taxon>Hexamitidae</taxon>
        <taxon>Hexamitinae</taxon>
        <taxon>Hexamita</taxon>
    </lineage>
</organism>
<accession>A0AA86V453</accession>
<evidence type="ECO:0000313" key="2">
    <source>
        <dbReference type="EMBL" id="CAL6006590.1"/>
    </source>
</evidence>
<reference evidence="2 3" key="2">
    <citation type="submission" date="2024-07" db="EMBL/GenBank/DDBJ databases">
        <authorList>
            <person name="Akdeniz Z."/>
        </authorList>
    </citation>
    <scope>NUCLEOTIDE SEQUENCE [LARGE SCALE GENOMIC DNA]</scope>
</reference>
<protein>
    <submittedName>
        <fullName evidence="2">Hypothetical_protein</fullName>
    </submittedName>
</protein>
<evidence type="ECO:0000313" key="1">
    <source>
        <dbReference type="EMBL" id="CAI9975791.1"/>
    </source>
</evidence>
<dbReference type="AlphaFoldDB" id="A0AA86V453"/>